<dbReference type="Proteomes" id="UP000054742">
    <property type="component" value="Unassembled WGS sequence"/>
</dbReference>
<gene>
    <name evidence="2" type="ORF">Lbru_2180</name>
</gene>
<dbReference type="PATRIC" id="fig|29422.6.peg.2325"/>
<organism evidence="2 3">
    <name type="scientific">Legionella brunensis</name>
    <dbReference type="NCBI Taxonomy" id="29422"/>
    <lineage>
        <taxon>Bacteria</taxon>
        <taxon>Pseudomonadati</taxon>
        <taxon>Pseudomonadota</taxon>
        <taxon>Gammaproteobacteria</taxon>
        <taxon>Legionellales</taxon>
        <taxon>Legionellaceae</taxon>
        <taxon>Legionella</taxon>
    </lineage>
</organism>
<reference evidence="2 3" key="1">
    <citation type="submission" date="2015-11" db="EMBL/GenBank/DDBJ databases">
        <title>Genomic analysis of 38 Legionella species identifies large and diverse effector repertoires.</title>
        <authorList>
            <person name="Burstein D."/>
            <person name="Amaro F."/>
            <person name="Zusman T."/>
            <person name="Lifshitz Z."/>
            <person name="Cohen O."/>
            <person name="Gilbert J.A."/>
            <person name="Pupko T."/>
            <person name="Shuman H.A."/>
            <person name="Segal G."/>
        </authorList>
    </citation>
    <scope>NUCLEOTIDE SEQUENCE [LARGE SCALE GENOMIC DNA]</scope>
    <source>
        <strain evidence="2 3">ATCC 43878</strain>
    </source>
</reference>
<keyword evidence="1" id="KW-0472">Membrane</keyword>
<dbReference type="STRING" id="29422.Lbru_2180"/>
<evidence type="ECO:0000313" key="3">
    <source>
        <dbReference type="Proteomes" id="UP000054742"/>
    </source>
</evidence>
<dbReference type="EMBL" id="LNXV01000029">
    <property type="protein sequence ID" value="KTC81660.1"/>
    <property type="molecule type" value="Genomic_DNA"/>
</dbReference>
<protein>
    <recommendedName>
        <fullName evidence="4">Transmembrane protein</fullName>
    </recommendedName>
</protein>
<feature type="transmembrane region" description="Helical" evidence="1">
    <location>
        <begin position="51"/>
        <end position="70"/>
    </location>
</feature>
<proteinExistence type="predicted"/>
<comment type="caution">
    <text evidence="2">The sequence shown here is derived from an EMBL/GenBank/DDBJ whole genome shotgun (WGS) entry which is preliminary data.</text>
</comment>
<evidence type="ECO:0008006" key="4">
    <source>
        <dbReference type="Google" id="ProtNLM"/>
    </source>
</evidence>
<feature type="transmembrane region" description="Helical" evidence="1">
    <location>
        <begin position="15"/>
        <end position="39"/>
    </location>
</feature>
<accession>A0A0W0SDV9</accession>
<name>A0A0W0SDV9_9GAMM</name>
<evidence type="ECO:0000313" key="2">
    <source>
        <dbReference type="EMBL" id="KTC81660.1"/>
    </source>
</evidence>
<evidence type="ECO:0000256" key="1">
    <source>
        <dbReference type="SAM" id="Phobius"/>
    </source>
</evidence>
<feature type="transmembrane region" description="Helical" evidence="1">
    <location>
        <begin position="82"/>
        <end position="102"/>
    </location>
</feature>
<dbReference type="AlphaFoldDB" id="A0A0W0SDV9"/>
<keyword evidence="1" id="KW-0812">Transmembrane</keyword>
<dbReference type="RefSeq" id="WP_058442165.1">
    <property type="nucleotide sequence ID" value="NZ_CAAAHU010000005.1"/>
</dbReference>
<keyword evidence="1" id="KW-1133">Transmembrane helix</keyword>
<sequence>MSHEDQALTISNPRLLAAVYFALLAVIATCIIDIIFYLIGTEQFLPLFKAILLAVLVAGCFGAIFGESIIHSKKPYRRKAFLYGFLMVIAALPFYVLGFLLLTNNFTMAFTSANLRDAFFDYLFTLFYSFILAGLWLAIAAGFAAMYLRGHIVYDILHSKYRRKRAL</sequence>
<feature type="transmembrane region" description="Helical" evidence="1">
    <location>
        <begin position="122"/>
        <end position="148"/>
    </location>
</feature>
<keyword evidence="3" id="KW-1185">Reference proteome</keyword>